<reference evidence="2" key="1">
    <citation type="journal article" date="2021" name="Nat. Commun.">
        <title>Genetic determinants of endophytism in the Arabidopsis root mycobiome.</title>
        <authorList>
            <person name="Mesny F."/>
            <person name="Miyauchi S."/>
            <person name="Thiergart T."/>
            <person name="Pickel B."/>
            <person name="Atanasova L."/>
            <person name="Karlsson M."/>
            <person name="Huettel B."/>
            <person name="Barry K.W."/>
            <person name="Haridas S."/>
            <person name="Chen C."/>
            <person name="Bauer D."/>
            <person name="Andreopoulos W."/>
            <person name="Pangilinan J."/>
            <person name="LaButti K."/>
            <person name="Riley R."/>
            <person name="Lipzen A."/>
            <person name="Clum A."/>
            <person name="Drula E."/>
            <person name="Henrissat B."/>
            <person name="Kohler A."/>
            <person name="Grigoriev I.V."/>
            <person name="Martin F.M."/>
            <person name="Hacquard S."/>
        </authorList>
    </citation>
    <scope>NUCLEOTIDE SEQUENCE</scope>
    <source>
        <strain evidence="2">MPI-CAGE-CH-0230</strain>
    </source>
</reference>
<evidence type="ECO:0000256" key="1">
    <source>
        <dbReference type="SAM" id="SignalP"/>
    </source>
</evidence>
<dbReference type="RefSeq" id="XP_046005580.1">
    <property type="nucleotide sequence ID" value="XM_046157474.1"/>
</dbReference>
<dbReference type="OrthoDB" id="5133123at2759"/>
<feature type="signal peptide" evidence="1">
    <location>
        <begin position="1"/>
        <end position="19"/>
    </location>
</feature>
<protein>
    <submittedName>
        <fullName evidence="2">Uncharacterized protein</fullName>
    </submittedName>
</protein>
<dbReference type="Proteomes" id="UP000756346">
    <property type="component" value="Unassembled WGS sequence"/>
</dbReference>
<name>A0A9P9BIQ2_9PEZI</name>
<dbReference type="EMBL" id="JAGTJQ010000013">
    <property type="protein sequence ID" value="KAH7014613.1"/>
    <property type="molecule type" value="Genomic_DNA"/>
</dbReference>
<sequence length="150" mass="15832">MLATYTIQTLSLLCALVMAAPAPAAATAAGPTLSNVTASELGLAARDGDEDGAVSVAADLARIQYYTDNGCTKYNVGFTISTGRCWNYAYTGTHSANAVSSPGGPLDGFFCNYYTSKDCTGATHRVSKDGCVNDLIKYESVFCELWPAWE</sequence>
<gene>
    <name evidence="2" type="ORF">B0I36DRAFT_355801</name>
</gene>
<keyword evidence="1" id="KW-0732">Signal</keyword>
<comment type="caution">
    <text evidence="2">The sequence shown here is derived from an EMBL/GenBank/DDBJ whole genome shotgun (WGS) entry which is preliminary data.</text>
</comment>
<feature type="chain" id="PRO_5040455773" evidence="1">
    <location>
        <begin position="20"/>
        <end position="150"/>
    </location>
</feature>
<dbReference type="GeneID" id="70187020"/>
<accession>A0A9P9BIQ2</accession>
<keyword evidence="3" id="KW-1185">Reference proteome</keyword>
<evidence type="ECO:0000313" key="3">
    <source>
        <dbReference type="Proteomes" id="UP000756346"/>
    </source>
</evidence>
<proteinExistence type="predicted"/>
<dbReference type="AlphaFoldDB" id="A0A9P9BIQ2"/>
<organism evidence="2 3">
    <name type="scientific">Microdochium trichocladiopsis</name>
    <dbReference type="NCBI Taxonomy" id="1682393"/>
    <lineage>
        <taxon>Eukaryota</taxon>
        <taxon>Fungi</taxon>
        <taxon>Dikarya</taxon>
        <taxon>Ascomycota</taxon>
        <taxon>Pezizomycotina</taxon>
        <taxon>Sordariomycetes</taxon>
        <taxon>Xylariomycetidae</taxon>
        <taxon>Xylariales</taxon>
        <taxon>Microdochiaceae</taxon>
        <taxon>Microdochium</taxon>
    </lineage>
</organism>
<evidence type="ECO:0000313" key="2">
    <source>
        <dbReference type="EMBL" id="KAH7014613.1"/>
    </source>
</evidence>